<dbReference type="RefSeq" id="XP_015923177.1">
    <property type="nucleotide sequence ID" value="XM_016067691.1"/>
</dbReference>
<evidence type="ECO:0000256" key="3">
    <source>
        <dbReference type="ARBA" id="ARBA00023242"/>
    </source>
</evidence>
<feature type="compositionally biased region" description="Basic and acidic residues" evidence="4">
    <location>
        <begin position="82"/>
        <end position="95"/>
    </location>
</feature>
<dbReference type="SMART" id="SM00651">
    <property type="entry name" value="Sm"/>
    <property type="match status" value="1"/>
</dbReference>
<comment type="subcellular location">
    <subcellularLocation>
        <location evidence="1">Nucleus</location>
    </subcellularLocation>
</comment>
<reference evidence="6" key="1">
    <citation type="journal article" date="2016" name="Mol. Ecol. Resour.">
        <title>Evaluation of the impact of RNA preservation methods of spiders for de novo transcriptome assembly.</title>
        <authorList>
            <person name="Kono N."/>
            <person name="Nakamura H."/>
            <person name="Ito Y."/>
            <person name="Tomita M."/>
            <person name="Arakawa K."/>
        </authorList>
    </citation>
    <scope>NUCLEOTIDE SEQUENCE</scope>
    <source>
        <tissue evidence="6">Whole body</tissue>
    </source>
</reference>
<dbReference type="OMA" id="GHTANME"/>
<feature type="domain" description="Sm" evidence="5">
    <location>
        <begin position="13"/>
        <end position="78"/>
    </location>
</feature>
<keyword evidence="2" id="KW-0507">mRNA processing</keyword>
<dbReference type="GeneID" id="107451553"/>
<evidence type="ECO:0000256" key="2">
    <source>
        <dbReference type="ARBA" id="ARBA00022728"/>
    </source>
</evidence>
<dbReference type="Gene3D" id="2.30.30.100">
    <property type="match status" value="1"/>
</dbReference>
<evidence type="ECO:0000313" key="6">
    <source>
        <dbReference type="EMBL" id="LAA02432.1"/>
    </source>
</evidence>
<keyword evidence="6" id="KW-0687">Ribonucleoprotein</keyword>
<dbReference type="EMBL" id="IAAA01006786">
    <property type="protein sequence ID" value="LAA02432.1"/>
    <property type="molecule type" value="mRNA"/>
</dbReference>
<evidence type="ECO:0000256" key="4">
    <source>
        <dbReference type="SAM" id="MobiDB-lite"/>
    </source>
</evidence>
<evidence type="ECO:0000256" key="1">
    <source>
        <dbReference type="ARBA" id="ARBA00004123"/>
    </source>
</evidence>
<dbReference type="EMBL" id="IAAA01006785">
    <property type="protein sequence ID" value="LAA02429.1"/>
    <property type="molecule type" value="mRNA"/>
</dbReference>
<dbReference type="GO" id="GO:0006396">
    <property type="term" value="P:RNA processing"/>
    <property type="evidence" value="ECO:0007669"/>
    <property type="project" value="InterPro"/>
</dbReference>
<proteinExistence type="evidence at transcript level"/>
<evidence type="ECO:0000259" key="5">
    <source>
        <dbReference type="SMART" id="SM00651"/>
    </source>
</evidence>
<feature type="compositionally biased region" description="Basic residues" evidence="4">
    <location>
        <begin position="109"/>
        <end position="118"/>
    </location>
</feature>
<organism evidence="6">
    <name type="scientific">Parasteatoda tepidariorum</name>
    <name type="common">Common house spider</name>
    <name type="synonym">Achaearanea tepidariorum</name>
    <dbReference type="NCBI Taxonomy" id="114398"/>
    <lineage>
        <taxon>Eukaryota</taxon>
        <taxon>Metazoa</taxon>
        <taxon>Ecdysozoa</taxon>
        <taxon>Arthropoda</taxon>
        <taxon>Chelicerata</taxon>
        <taxon>Arachnida</taxon>
        <taxon>Araneae</taxon>
        <taxon>Araneomorphae</taxon>
        <taxon>Entelegynae</taxon>
        <taxon>Araneoidea</taxon>
        <taxon>Theridiidae</taxon>
        <taxon>Parasteatoda</taxon>
    </lineage>
</organism>
<dbReference type="InterPro" id="IPR027141">
    <property type="entry name" value="LSm4/Sm_D1/D3"/>
</dbReference>
<dbReference type="Pfam" id="PF01423">
    <property type="entry name" value="LSM"/>
    <property type="match status" value="1"/>
</dbReference>
<dbReference type="InterPro" id="IPR001163">
    <property type="entry name" value="Sm_dom_euk/arc"/>
</dbReference>
<sequence>MPKPTEETGVPIKLLREFENKTITVDTATGEVFTGTLHDAEDNLSLTLTNAKVVFASGHEVSMHSVYIKGVKIRLISLPSGAREKVQQLERESRSLMRGRGGRGGGRGGSRRGFRGRR</sequence>
<dbReference type="EMBL" id="IAAA01006787">
    <property type="protein sequence ID" value="LAA02435.1"/>
    <property type="molecule type" value="mRNA"/>
</dbReference>
<keyword evidence="3" id="KW-0539">Nucleus</keyword>
<feature type="region of interest" description="Disordered" evidence="4">
    <location>
        <begin position="82"/>
        <end position="118"/>
    </location>
</feature>
<name>A0A2L2Y2N5_PARTP</name>
<dbReference type="SUPFAM" id="SSF50182">
    <property type="entry name" value="Sm-like ribonucleoproteins"/>
    <property type="match status" value="1"/>
</dbReference>
<dbReference type="OrthoDB" id="6425924at2759"/>
<accession>A0A2L2Y2N5</accession>
<dbReference type="GO" id="GO:0005681">
    <property type="term" value="C:spliceosomal complex"/>
    <property type="evidence" value="ECO:0007669"/>
    <property type="project" value="UniProtKB-KW"/>
</dbReference>
<dbReference type="InterPro" id="IPR010920">
    <property type="entry name" value="LSM_dom_sf"/>
</dbReference>
<dbReference type="KEGG" id="ptep:107451553"/>
<dbReference type="PANTHER" id="PTHR23338">
    <property type="entry name" value="SMALL NUCLEAR RIBONUCLEOPROTEIN SM"/>
    <property type="match status" value="1"/>
</dbReference>
<dbReference type="AlphaFoldDB" id="A0A2L2Y2N5"/>
<keyword evidence="2" id="KW-0508">mRNA splicing</keyword>
<keyword evidence="2" id="KW-0747">Spliceosome</keyword>
<protein>
    <submittedName>
        <fullName evidence="6">Small nuclear ribonucleoprotein Sm D3</fullName>
    </submittedName>
</protein>